<feature type="region of interest" description="Disordered" evidence="1">
    <location>
        <begin position="1360"/>
        <end position="1384"/>
    </location>
</feature>
<dbReference type="Gene3D" id="2.30.29.30">
    <property type="entry name" value="Pleckstrin-homology domain (PH domain)/Phosphotyrosine-binding domain (PTB)"/>
    <property type="match status" value="1"/>
</dbReference>
<reference evidence="3" key="1">
    <citation type="submission" date="2013-05" db="EMBL/GenBank/DDBJ databases">
        <authorList>
            <person name="Yim A.K.Y."/>
            <person name="Chan T.F."/>
            <person name="Ji K.M."/>
            <person name="Liu X.Y."/>
            <person name="Zhou J.W."/>
            <person name="Li R.Q."/>
            <person name="Yang K.Y."/>
            <person name="Li J."/>
            <person name="Li M."/>
            <person name="Law P.T.W."/>
            <person name="Wu Y.L."/>
            <person name="Cai Z.L."/>
            <person name="Qin H."/>
            <person name="Bao Y."/>
            <person name="Leung R.K.K."/>
            <person name="Ng P.K.S."/>
            <person name="Zou J."/>
            <person name="Zhong X.J."/>
            <person name="Ran P.X."/>
            <person name="Zhong N.S."/>
            <person name="Liu Z.G."/>
            <person name="Tsui S.K.W."/>
        </authorList>
    </citation>
    <scope>NUCLEOTIDE SEQUENCE</scope>
    <source>
        <strain evidence="3">Derf</strain>
        <tissue evidence="3">Whole organism</tissue>
    </source>
</reference>
<feature type="compositionally biased region" description="Low complexity" evidence="1">
    <location>
        <begin position="393"/>
        <end position="406"/>
    </location>
</feature>
<feature type="region of interest" description="Disordered" evidence="1">
    <location>
        <begin position="1047"/>
        <end position="1071"/>
    </location>
</feature>
<feature type="region of interest" description="Disordered" evidence="1">
    <location>
        <begin position="459"/>
        <end position="496"/>
    </location>
</feature>
<dbReference type="InterPro" id="IPR001849">
    <property type="entry name" value="PH_domain"/>
</dbReference>
<feature type="compositionally biased region" description="Acidic residues" evidence="1">
    <location>
        <begin position="912"/>
        <end position="923"/>
    </location>
</feature>
<dbReference type="PROSITE" id="PS50003">
    <property type="entry name" value="PH_DOMAIN"/>
    <property type="match status" value="1"/>
</dbReference>
<evidence type="ECO:0000313" key="4">
    <source>
        <dbReference type="Proteomes" id="UP000790347"/>
    </source>
</evidence>
<feature type="compositionally biased region" description="Polar residues" evidence="1">
    <location>
        <begin position="1363"/>
        <end position="1380"/>
    </location>
</feature>
<dbReference type="EMBL" id="ASGP02000001">
    <property type="protein sequence ID" value="KAH9528897.1"/>
    <property type="molecule type" value="Genomic_DNA"/>
</dbReference>
<feature type="compositionally biased region" description="Low complexity" evidence="1">
    <location>
        <begin position="534"/>
        <end position="547"/>
    </location>
</feature>
<dbReference type="Pfam" id="PF00169">
    <property type="entry name" value="PH"/>
    <property type="match status" value="1"/>
</dbReference>
<dbReference type="PANTHER" id="PTHR12156:SF5">
    <property type="entry name" value="FI18040P1"/>
    <property type="match status" value="1"/>
</dbReference>
<feature type="compositionally biased region" description="Basic and acidic residues" evidence="1">
    <location>
        <begin position="843"/>
        <end position="852"/>
    </location>
</feature>
<dbReference type="SUPFAM" id="SSF50729">
    <property type="entry name" value="PH domain-like"/>
    <property type="match status" value="1"/>
</dbReference>
<feature type="compositionally biased region" description="Polar residues" evidence="1">
    <location>
        <begin position="1519"/>
        <end position="1528"/>
    </location>
</feature>
<feature type="region of interest" description="Disordered" evidence="1">
    <location>
        <begin position="1519"/>
        <end position="1542"/>
    </location>
</feature>
<reference evidence="3" key="2">
    <citation type="journal article" date="2022" name="Res Sq">
        <title>Comparative Genomics Reveals Insights into the Divergent Evolution of Astigmatic Mites and Household Pest Adaptations.</title>
        <authorList>
            <person name="Xiong Q."/>
            <person name="Wan A.T.-Y."/>
            <person name="Liu X.-Y."/>
            <person name="Fung C.S.-H."/>
            <person name="Xiao X."/>
            <person name="Malainual N."/>
            <person name="Hou J."/>
            <person name="Wang L."/>
            <person name="Wang M."/>
            <person name="Yang K."/>
            <person name="Cui Y."/>
            <person name="Leung E."/>
            <person name="Nong W."/>
            <person name="Shin S.-K."/>
            <person name="Au S."/>
            <person name="Jeong K.Y."/>
            <person name="Chew F.T."/>
            <person name="Hui J."/>
            <person name="Leung T.F."/>
            <person name="Tungtrongchitr A."/>
            <person name="Zhong N."/>
            <person name="Liu Z."/>
            <person name="Tsui S."/>
        </authorList>
    </citation>
    <scope>NUCLEOTIDE SEQUENCE</scope>
    <source>
        <strain evidence="3">Derf</strain>
        <tissue evidence="3">Whole organism</tissue>
    </source>
</reference>
<feature type="region of interest" description="Disordered" evidence="1">
    <location>
        <begin position="842"/>
        <end position="864"/>
    </location>
</feature>
<proteinExistence type="predicted"/>
<evidence type="ECO:0000259" key="2">
    <source>
        <dbReference type="PROSITE" id="PS50003"/>
    </source>
</evidence>
<evidence type="ECO:0000256" key="1">
    <source>
        <dbReference type="SAM" id="MobiDB-lite"/>
    </source>
</evidence>
<feature type="compositionally biased region" description="Basic residues" evidence="1">
    <location>
        <begin position="946"/>
        <end position="967"/>
    </location>
</feature>
<dbReference type="InterPro" id="IPR011993">
    <property type="entry name" value="PH-like_dom_sf"/>
</dbReference>
<dbReference type="PANTHER" id="PTHR12156">
    <property type="entry name" value="PLECKSTRIN HOMOLOGY-LIKE DOMAIN, FAMILY B, MEMBER 3"/>
    <property type="match status" value="1"/>
</dbReference>
<feature type="compositionally biased region" description="Acidic residues" evidence="1">
    <location>
        <begin position="1191"/>
        <end position="1202"/>
    </location>
</feature>
<feature type="compositionally biased region" description="Basic and acidic residues" evidence="1">
    <location>
        <begin position="752"/>
        <end position="761"/>
    </location>
</feature>
<accession>A0A922LC79</accession>
<feature type="compositionally biased region" description="Low complexity" evidence="1">
    <location>
        <begin position="891"/>
        <end position="903"/>
    </location>
</feature>
<organism evidence="3 4">
    <name type="scientific">Dermatophagoides farinae</name>
    <name type="common">American house dust mite</name>
    <dbReference type="NCBI Taxonomy" id="6954"/>
    <lineage>
        <taxon>Eukaryota</taxon>
        <taxon>Metazoa</taxon>
        <taxon>Ecdysozoa</taxon>
        <taxon>Arthropoda</taxon>
        <taxon>Chelicerata</taxon>
        <taxon>Arachnida</taxon>
        <taxon>Acari</taxon>
        <taxon>Acariformes</taxon>
        <taxon>Sarcoptiformes</taxon>
        <taxon>Astigmata</taxon>
        <taxon>Psoroptidia</taxon>
        <taxon>Analgoidea</taxon>
        <taxon>Pyroglyphidae</taxon>
        <taxon>Dermatophagoidinae</taxon>
        <taxon>Dermatophagoides</taxon>
    </lineage>
</organism>
<feature type="compositionally biased region" description="Low complexity" evidence="1">
    <location>
        <begin position="968"/>
        <end position="995"/>
    </location>
</feature>
<keyword evidence="4" id="KW-1185">Reference proteome</keyword>
<feature type="compositionally biased region" description="Basic and acidic residues" evidence="1">
    <location>
        <begin position="1176"/>
        <end position="1190"/>
    </location>
</feature>
<gene>
    <name evidence="3" type="primary">PHLDB1</name>
    <name evidence="3" type="ORF">DERF_002805</name>
</gene>
<feature type="compositionally biased region" description="Low complexity" evidence="1">
    <location>
        <begin position="463"/>
        <end position="478"/>
    </location>
</feature>
<feature type="region of interest" description="Disordered" evidence="1">
    <location>
        <begin position="387"/>
        <end position="412"/>
    </location>
</feature>
<feature type="region of interest" description="Disordered" evidence="1">
    <location>
        <begin position="1161"/>
        <end position="1202"/>
    </location>
</feature>
<feature type="region of interest" description="Disordered" evidence="1">
    <location>
        <begin position="743"/>
        <end position="767"/>
    </location>
</feature>
<dbReference type="InterPro" id="IPR052212">
    <property type="entry name" value="PH-like_domain"/>
</dbReference>
<feature type="domain" description="PH" evidence="2">
    <location>
        <begin position="1444"/>
        <end position="1585"/>
    </location>
</feature>
<feature type="compositionally biased region" description="Low complexity" evidence="1">
    <location>
        <begin position="1049"/>
        <end position="1065"/>
    </location>
</feature>
<dbReference type="SMART" id="SM00233">
    <property type="entry name" value="PH"/>
    <property type="match status" value="1"/>
</dbReference>
<feature type="region of interest" description="Disordered" evidence="1">
    <location>
        <begin position="532"/>
        <end position="560"/>
    </location>
</feature>
<sequence>MSTTTSMIYLNNSHHCCNKGDHHHQPSSTMALSQQLQRPSTIRCQRRNSLPRMSSMVKNNLYSKHPHQHHQGYCSSSNIGYHHQQTVGHQAHASAISLRYISQYLATPDTLILSEKLLANVAAQNNFCCSNTGINDKCHNNHHYYNLNQTSAQQQQHHRHYYHQNNSNHTPDTSDSIVDAATAQLEEIIRLCRTLQKNPNLGQLSSSSYTNNTGSVMNDLLPTSSSSTSTDDKYHCSSSICNKSTKCRCNDDCIRYFLHSNSNQNYLQQTNCEWNSIESSTIKTNHKIDKNNEPIIHDEQQHNLMLLPITGIDETGHSNDNHKDNNLTAKSINHWYELHTNMKKSPPLLINDLRLNHHHVDHDQAYDDHHNVKCQQQIHFENKTAEFKPILASPTKSKSSTPPTSSIPQYSNIDASSTTASIVATNKSNDDVLTLNGNGIINNNSNRLVVTKLVAKFEEKSSPHSVTSSLSQTSSLKQNNDDGNDHEDNNGKNNTIIHNNNKLCNLNRDDNINENDKRVPIQLPLQSTIILSDSSSSLSSPPSSTTKPKLKLKPKPPPKPVSLTLLSTTISPATVTTTTILSTAALLNENKSFGLSNSISSDNANKLSPKPSKAINDNQQKGESNINDVISFSVGDRENHATEISSSVLLIKDLESHGLHGDNQILTNVTINTTNNVSSSIDNINGYNDDDDEINDQHAQIADSSSIVNATTTTSIVQKKHQQQSNRFSLIQLPQITDLDQVDMEDQSSESNNDKLLDEKTNNNNNDDNDNKKCQSYCCCYCCCPNTSGSYCTDVIHNCNNKLLGIDLSKIKAKTIINTNPVSKPQSNIRQVNDELSDSNAIAKDENIHNESKSPPSPKLITKHNKIKCPDNGITVDSNPNSVLVVVADETSPTGSSDNSSSDEGIENPAVLDDDEDIDDDDDDHHLRLNKSKKLSVVDGSNNNCHYHHHHNRNYSSHSHHQHHFNHHNQLVNHHQQQQHQDSRKSPSLSFKSSRTISPLFPNSTNPDDVHQVERFLNGNNSKHLNALEQEESLLLKEIFELESEQSELELQQTSSTTNSSQNKQTNDEEVDEELLEFQRIEREIKLSELRKCLQIVQKQIQNFKNKLEQPTVDKITDNFDAVTMATTTTTSNSSYLNEQCQLNQAQQEVQNNITSLIKSKSPSLAPLAESENDESDSKADSIEQNHEIDLSDDSDDGSDNDEEAIEMATTATKNENVNKDDLVRSLDDLLHESIETRLEKVNDLSEKEQESFVVNEVKSPIEANTSIIRRTSQYDNELSHDCRMKHFGYQRNFDMLMLKSVYQKLDLDKQSSLNTIDDKQNIMNASSISNEMLESTTTATDSESDSIVLRQRSARFPAGRTIESTSNLQSQEELSTHSDQPPVLRKRNSAISANSSTTVGGSQRPLTLYMPAPNQKINLITHLHALGHDLTSSIVTNHLLLTPYTCSGYLYKHCTSGVGKWRKRYFHFDRMRKVFVYYHDRSHFEKMRHPKRGVFFDEIQDVYVDHTRINMKKFLSNSGTDQLSSSNHHGKHGSPGALTNPAKPDGTRCVFVVSTATFSRKFILSTYTPELMRIWMDVIFTGAQAYLQDFDDQMN</sequence>
<feature type="region of interest" description="Disordered" evidence="1">
    <location>
        <begin position="890"/>
        <end position="1011"/>
    </location>
</feature>
<evidence type="ECO:0000313" key="3">
    <source>
        <dbReference type="EMBL" id="KAH9528897.1"/>
    </source>
</evidence>
<name>A0A922LC79_DERFA</name>
<protein>
    <submittedName>
        <fullName evidence="3">Pleckstrin y-like domain B member 1</fullName>
    </submittedName>
</protein>
<dbReference type="Proteomes" id="UP000790347">
    <property type="component" value="Unassembled WGS sequence"/>
</dbReference>
<comment type="caution">
    <text evidence="3">The sequence shown here is derived from an EMBL/GenBank/DDBJ whole genome shotgun (WGS) entry which is preliminary data.</text>
</comment>